<evidence type="ECO:0000313" key="3">
    <source>
        <dbReference type="EMBL" id="KAF5389954.1"/>
    </source>
</evidence>
<feature type="domain" description="BPL/LPL catalytic" evidence="2">
    <location>
        <begin position="388"/>
        <end position="631"/>
    </location>
</feature>
<reference evidence="3 4" key="1">
    <citation type="journal article" date="2020" name="ISME J.">
        <title>Uncovering the hidden diversity of litter-decomposition mechanisms in mushroom-forming fungi.</title>
        <authorList>
            <person name="Floudas D."/>
            <person name="Bentzer J."/>
            <person name="Ahren D."/>
            <person name="Johansson T."/>
            <person name="Persson P."/>
            <person name="Tunlid A."/>
        </authorList>
    </citation>
    <scope>NUCLEOTIDE SEQUENCE [LARGE SCALE GENOMIC DNA]</scope>
    <source>
        <strain evidence="3 4">CBS 406.79</strain>
    </source>
</reference>
<comment type="caution">
    <text evidence="3">The sequence shown here is derived from an EMBL/GenBank/DDBJ whole genome shotgun (WGS) entry which is preliminary data.</text>
</comment>
<dbReference type="InterPro" id="IPR004143">
    <property type="entry name" value="BPL_LPL_catalytic"/>
</dbReference>
<evidence type="ECO:0000259" key="2">
    <source>
        <dbReference type="PROSITE" id="PS51733"/>
    </source>
</evidence>
<proteinExistence type="predicted"/>
<dbReference type="PANTHER" id="PTHR12835">
    <property type="entry name" value="BIOTIN PROTEIN LIGASE"/>
    <property type="match status" value="1"/>
</dbReference>
<dbReference type="InterPro" id="IPR019197">
    <property type="entry name" value="Biotin-prot_ligase_N"/>
</dbReference>
<accession>A0A8H5HUS5</accession>
<gene>
    <name evidence="3" type="ORF">D9757_003565</name>
</gene>
<dbReference type="OrthoDB" id="10250105at2759"/>
<dbReference type="GO" id="GO:0005737">
    <property type="term" value="C:cytoplasm"/>
    <property type="evidence" value="ECO:0007669"/>
    <property type="project" value="TreeGrafter"/>
</dbReference>
<dbReference type="EMBL" id="JAACJN010000019">
    <property type="protein sequence ID" value="KAF5389954.1"/>
    <property type="molecule type" value="Genomic_DNA"/>
</dbReference>
<evidence type="ECO:0000313" key="4">
    <source>
        <dbReference type="Proteomes" id="UP000518752"/>
    </source>
</evidence>
<keyword evidence="4" id="KW-1185">Reference proteome</keyword>
<dbReference type="InterPro" id="IPR045864">
    <property type="entry name" value="aa-tRNA-synth_II/BPL/LPL"/>
</dbReference>
<feature type="region of interest" description="Disordered" evidence="1">
    <location>
        <begin position="205"/>
        <end position="232"/>
    </location>
</feature>
<sequence length="729" mass="77947">MVNILIYSGPEVVASALKSSLTHLARILLPNYTIQPVSSAVLLTQPWTANCNILIVPALKAASEHGGLPTSISGIVNDFVDAGGEVLCLNAAARVISKRAGAPSSANQFAFVDRTTGTTFVPVSLPSSSLSQRDQTTRRVRSQGTTDTLEGIVEGSLPQFTFEGVDASNANKMDVLAKATEQDGERIAALRCQVGGGYVSFWAPGPENLAEDDEQHPANRSPSAKPSKPDATPPFPSRLLLLRYCLERLGLKLPHPTAGPISRPLPQIILSTPDKPGLLEAVMGNLGMNNLGIDATGAPAVFEDAENTLQFHPYEEGIMILRQMRSEIPTATYPIVPSPPGSPSSLTGSEQSNDAVKHMIVCPSGMIPALDDTPLFNLRTYFDLLRAARTREGCRRDVAGFGETMIYGQVVSSTQTMFDKNPRLLSSIPPSVSIVSLGSHQLSGRGRGANAWISPQGCLQFSLLIPKVPLSPHSSYARNASSSSLIPPAYIPPAKLVFIQYLFALAVVDACRTDAVIGAELGQRVRIKWPNDIYVYYGGGKAERVKIGGILVSTLFAPGAKEADIVIGCGLDVLCRHPLFSLLRVGAPTLSTTFKDPACASSMEPVLKDLTMEGTLAAILGKFEKMWNTFLSSGGDFEPWLRMYQDRWLHGDQLVKLTTVDPPMMVRICGITLDHGLLRTLPEPGHGRGGGGYGGAYGYGSRTSAGYIDLQPDGNSFDLMAGLIKVKGP</sequence>
<dbReference type="Pfam" id="PF09825">
    <property type="entry name" value="BPL_N"/>
    <property type="match status" value="1"/>
</dbReference>
<evidence type="ECO:0000256" key="1">
    <source>
        <dbReference type="SAM" id="MobiDB-lite"/>
    </source>
</evidence>
<dbReference type="AlphaFoldDB" id="A0A8H5HUS5"/>
<dbReference type="Pfam" id="PF03099">
    <property type="entry name" value="BPL_LplA_LipB"/>
    <property type="match status" value="1"/>
</dbReference>
<dbReference type="PROSITE" id="PS51733">
    <property type="entry name" value="BPL_LPL_CATALYTIC"/>
    <property type="match status" value="1"/>
</dbReference>
<dbReference type="Proteomes" id="UP000518752">
    <property type="component" value="Unassembled WGS sequence"/>
</dbReference>
<dbReference type="Gene3D" id="3.30.930.10">
    <property type="entry name" value="Bira Bifunctional Protein, Domain 2"/>
    <property type="match status" value="1"/>
</dbReference>
<dbReference type="GO" id="GO:0004077">
    <property type="term" value="F:biotin--[biotin carboxyl-carrier protein] ligase activity"/>
    <property type="evidence" value="ECO:0007669"/>
    <property type="project" value="TreeGrafter"/>
</dbReference>
<name>A0A8H5HUS5_9AGAR</name>
<protein>
    <recommendedName>
        <fullName evidence="2">BPL/LPL catalytic domain-containing protein</fullName>
    </recommendedName>
</protein>
<dbReference type="SUPFAM" id="SSF55681">
    <property type="entry name" value="Class II aaRS and biotin synthetases"/>
    <property type="match status" value="1"/>
</dbReference>
<organism evidence="3 4">
    <name type="scientific">Collybiopsis confluens</name>
    <dbReference type="NCBI Taxonomy" id="2823264"/>
    <lineage>
        <taxon>Eukaryota</taxon>
        <taxon>Fungi</taxon>
        <taxon>Dikarya</taxon>
        <taxon>Basidiomycota</taxon>
        <taxon>Agaricomycotina</taxon>
        <taxon>Agaricomycetes</taxon>
        <taxon>Agaricomycetidae</taxon>
        <taxon>Agaricales</taxon>
        <taxon>Marasmiineae</taxon>
        <taxon>Omphalotaceae</taxon>
        <taxon>Collybiopsis</taxon>
    </lineage>
</organism>
<dbReference type="PANTHER" id="PTHR12835:SF5">
    <property type="entry name" value="BIOTIN--PROTEIN LIGASE"/>
    <property type="match status" value="1"/>
</dbReference>